<name>A0ABR9NKU5_9GAMM</name>
<dbReference type="RefSeq" id="WP_192834355.1">
    <property type="nucleotide sequence ID" value="NZ_JADAZL010000005.1"/>
</dbReference>
<dbReference type="InterPro" id="IPR020613">
    <property type="entry name" value="Thiolase_CS"/>
</dbReference>
<dbReference type="PROSITE" id="PS00099">
    <property type="entry name" value="THIOLASE_3"/>
    <property type="match status" value="1"/>
</dbReference>
<dbReference type="SUPFAM" id="SSF53901">
    <property type="entry name" value="Thiolase-like"/>
    <property type="match status" value="1"/>
</dbReference>
<evidence type="ECO:0000259" key="6">
    <source>
        <dbReference type="Pfam" id="PF02803"/>
    </source>
</evidence>
<dbReference type="CDD" id="cd00751">
    <property type="entry name" value="thiolase"/>
    <property type="match status" value="1"/>
</dbReference>
<dbReference type="PROSITE" id="PS00737">
    <property type="entry name" value="THIOLASE_2"/>
    <property type="match status" value="1"/>
</dbReference>
<evidence type="ECO:0000256" key="2">
    <source>
        <dbReference type="ARBA" id="ARBA00022679"/>
    </source>
</evidence>
<keyword evidence="2 4" id="KW-0808">Transferase</keyword>
<evidence type="ECO:0000313" key="7">
    <source>
        <dbReference type="EMBL" id="MBE2165070.1"/>
    </source>
</evidence>
<dbReference type="PIRSF" id="PIRSF000429">
    <property type="entry name" value="Ac-CoA_Ac_transf"/>
    <property type="match status" value="1"/>
</dbReference>
<proteinExistence type="inferred from homology"/>
<evidence type="ECO:0000313" key="8">
    <source>
        <dbReference type="Proteomes" id="UP000619170"/>
    </source>
</evidence>
<dbReference type="Pfam" id="PF00108">
    <property type="entry name" value="Thiolase_N"/>
    <property type="match status" value="1"/>
</dbReference>
<feature type="domain" description="Thiolase N-terminal" evidence="5">
    <location>
        <begin position="5"/>
        <end position="228"/>
    </location>
</feature>
<reference evidence="7 8" key="1">
    <citation type="submission" date="2020-10" db="EMBL/GenBank/DDBJ databases">
        <authorList>
            <person name="Mohd Rani F."/>
        </authorList>
    </citation>
    <scope>NUCLEOTIDE SEQUENCE [LARGE SCALE GENOMIC DNA]</scope>
    <source>
        <strain evidence="7 8">AC1583</strain>
    </source>
</reference>
<evidence type="ECO:0000256" key="1">
    <source>
        <dbReference type="ARBA" id="ARBA00010982"/>
    </source>
</evidence>
<keyword evidence="8" id="KW-1185">Reference proteome</keyword>
<dbReference type="PANTHER" id="PTHR43365:SF1">
    <property type="entry name" value="ACETYL-COA C-ACYLTRANSFERASE"/>
    <property type="match status" value="1"/>
</dbReference>
<dbReference type="PANTHER" id="PTHR43365">
    <property type="entry name" value="BLR7806 PROTEIN"/>
    <property type="match status" value="1"/>
</dbReference>
<feature type="domain" description="Thiolase C-terminal" evidence="6">
    <location>
        <begin position="278"/>
        <end position="400"/>
    </location>
</feature>
<dbReference type="EMBL" id="JADAZL010000005">
    <property type="protein sequence ID" value="MBE2165070.1"/>
    <property type="molecule type" value="Genomic_DNA"/>
</dbReference>
<keyword evidence="3 4" id="KW-0012">Acyltransferase</keyword>
<accession>A0ABR9NKU5</accession>
<dbReference type="InterPro" id="IPR020610">
    <property type="entry name" value="Thiolase_AS"/>
</dbReference>
<dbReference type="Proteomes" id="UP000619170">
    <property type="component" value="Unassembled WGS sequence"/>
</dbReference>
<dbReference type="GO" id="GO:0003985">
    <property type="term" value="F:acetyl-CoA C-acetyltransferase activity"/>
    <property type="evidence" value="ECO:0007669"/>
    <property type="project" value="UniProtKB-EC"/>
</dbReference>
<dbReference type="NCBIfam" id="NF006090">
    <property type="entry name" value="PRK08242.1"/>
    <property type="match status" value="1"/>
</dbReference>
<evidence type="ECO:0000256" key="3">
    <source>
        <dbReference type="ARBA" id="ARBA00023315"/>
    </source>
</evidence>
<protein>
    <submittedName>
        <fullName evidence="7">Acetyl-CoA C-acetyltransferase</fullName>
        <ecNumber evidence="7">2.3.1.9</ecNumber>
    </submittedName>
</protein>
<dbReference type="InterPro" id="IPR002155">
    <property type="entry name" value="Thiolase"/>
</dbReference>
<dbReference type="InterPro" id="IPR020616">
    <property type="entry name" value="Thiolase_N"/>
</dbReference>
<evidence type="ECO:0000256" key="4">
    <source>
        <dbReference type="RuleBase" id="RU003557"/>
    </source>
</evidence>
<dbReference type="NCBIfam" id="TIGR01930">
    <property type="entry name" value="AcCoA-C-Actrans"/>
    <property type="match status" value="1"/>
</dbReference>
<dbReference type="InterPro" id="IPR016039">
    <property type="entry name" value="Thiolase-like"/>
</dbReference>
<dbReference type="Gene3D" id="3.40.47.10">
    <property type="match status" value="2"/>
</dbReference>
<organism evidence="7 8">
    <name type="scientific">Acinetobacter oleivorans</name>
    <dbReference type="NCBI Taxonomy" id="1148157"/>
    <lineage>
        <taxon>Bacteria</taxon>
        <taxon>Pseudomonadati</taxon>
        <taxon>Pseudomonadota</taxon>
        <taxon>Gammaproteobacteria</taxon>
        <taxon>Moraxellales</taxon>
        <taxon>Moraxellaceae</taxon>
        <taxon>Acinetobacter</taxon>
    </lineage>
</organism>
<comment type="caution">
    <text evidence="7">The sequence shown here is derived from an EMBL/GenBank/DDBJ whole genome shotgun (WGS) entry which is preliminary data.</text>
</comment>
<evidence type="ECO:0000259" key="5">
    <source>
        <dbReference type="Pfam" id="PF00108"/>
    </source>
</evidence>
<dbReference type="InterPro" id="IPR020615">
    <property type="entry name" value="Thiolase_acyl_enz_int_AS"/>
</dbReference>
<reference evidence="8" key="2">
    <citation type="submission" date="2023-07" db="EMBL/GenBank/DDBJ databases">
        <title>Acinetobacter oleivorans assembled AC1583.</title>
        <authorList>
            <person name="Yeo C.C."/>
        </authorList>
    </citation>
    <scope>NUCLEOTIDE SEQUENCE [LARGE SCALE GENOMIC DNA]</scope>
    <source>
        <strain evidence="8">AC1583</strain>
    </source>
</reference>
<gene>
    <name evidence="7" type="ORF">IIQ43_11040</name>
</gene>
<dbReference type="PROSITE" id="PS00098">
    <property type="entry name" value="THIOLASE_1"/>
    <property type="match status" value="1"/>
</dbReference>
<dbReference type="EC" id="2.3.1.9" evidence="7"/>
<dbReference type="InterPro" id="IPR020617">
    <property type="entry name" value="Thiolase_C"/>
</dbReference>
<comment type="similarity">
    <text evidence="1 4">Belongs to the thiolase-like superfamily. Thiolase family.</text>
</comment>
<dbReference type="Pfam" id="PF02803">
    <property type="entry name" value="Thiolase_C"/>
    <property type="match status" value="1"/>
</dbReference>
<sequence>MSEAYIIDAIRTPRGKGKKDGSLYEVKPITLLTTLLNELQQRHQLDTSKVDDIVLGCVTPIGDQGGDIAKTAAIAAGWNDDVAGVQINRFCASGLEAVNMAAMKVRSGWEDLVVAGGVESMSRIPMGSDGGPWALDPETNLKSSFVPQGIGADLIATLDGYSREDVDNFAVKSQQKAAAAQSNGYFNHSVIPVKDHAGVVILDKDEFIKGNTTLEGLTKLNPSFEMMGQMGFDGVALQKYPEAQKITHVHHAGNSSGIVDGAAVVLLASEKAVKEQNLKPRAKVLATALVGTDPTIMLTGPAPAARKALEKAGLTIDDIDLFEVNEAFAAVVMRFINELNVPAEKVNVNGGAIALGHPLGATGAMILGTLLDELERQDKKRGLATLCVGGGMGIATIIERV</sequence>